<accession>A0AAV7NEC7</accession>
<gene>
    <name evidence="3" type="ORF">NDU88_002669</name>
</gene>
<sequence>MGPEVSALEKREVGWGPGPRGGPEEDRRSLACDRVDRDDLIVPVTVEEPSRAELLAAIQGSRVALKCKIETVAIEVKLLQADLRKVSDKVKVAERSIVELQMEVDSLRKQMAEVTSRFGALEARPEDSKGRSRRNNVCLLGFSEQAEGSGVEVFVECWIKVVLQPVGLPGMSWRWLRLLSLVLRRMPSLLAS</sequence>
<feature type="region of interest" description="Disordered" evidence="2">
    <location>
        <begin position="1"/>
        <end position="28"/>
    </location>
</feature>
<keyword evidence="1" id="KW-0175">Coiled coil</keyword>
<evidence type="ECO:0000256" key="2">
    <source>
        <dbReference type="SAM" id="MobiDB-lite"/>
    </source>
</evidence>
<protein>
    <submittedName>
        <fullName evidence="3">Uncharacterized protein</fullName>
    </submittedName>
</protein>
<evidence type="ECO:0000313" key="4">
    <source>
        <dbReference type="Proteomes" id="UP001066276"/>
    </source>
</evidence>
<dbReference type="Proteomes" id="UP001066276">
    <property type="component" value="Chromosome 8"/>
</dbReference>
<feature type="coiled-coil region" evidence="1">
    <location>
        <begin position="76"/>
        <end position="124"/>
    </location>
</feature>
<keyword evidence="4" id="KW-1185">Reference proteome</keyword>
<evidence type="ECO:0000256" key="1">
    <source>
        <dbReference type="SAM" id="Coils"/>
    </source>
</evidence>
<organism evidence="3 4">
    <name type="scientific">Pleurodeles waltl</name>
    <name type="common">Iberian ribbed newt</name>
    <dbReference type="NCBI Taxonomy" id="8319"/>
    <lineage>
        <taxon>Eukaryota</taxon>
        <taxon>Metazoa</taxon>
        <taxon>Chordata</taxon>
        <taxon>Craniata</taxon>
        <taxon>Vertebrata</taxon>
        <taxon>Euteleostomi</taxon>
        <taxon>Amphibia</taxon>
        <taxon>Batrachia</taxon>
        <taxon>Caudata</taxon>
        <taxon>Salamandroidea</taxon>
        <taxon>Salamandridae</taxon>
        <taxon>Pleurodelinae</taxon>
        <taxon>Pleurodeles</taxon>
    </lineage>
</organism>
<dbReference type="EMBL" id="JANPWB010000012">
    <property type="protein sequence ID" value="KAJ1114432.1"/>
    <property type="molecule type" value="Genomic_DNA"/>
</dbReference>
<comment type="caution">
    <text evidence="3">The sequence shown here is derived from an EMBL/GenBank/DDBJ whole genome shotgun (WGS) entry which is preliminary data.</text>
</comment>
<proteinExistence type="predicted"/>
<evidence type="ECO:0000313" key="3">
    <source>
        <dbReference type="EMBL" id="KAJ1114432.1"/>
    </source>
</evidence>
<name>A0AAV7NEC7_PLEWA</name>
<dbReference type="AlphaFoldDB" id="A0AAV7NEC7"/>
<reference evidence="3" key="1">
    <citation type="journal article" date="2022" name="bioRxiv">
        <title>Sequencing and chromosome-scale assembly of the giantPleurodeles waltlgenome.</title>
        <authorList>
            <person name="Brown T."/>
            <person name="Elewa A."/>
            <person name="Iarovenko S."/>
            <person name="Subramanian E."/>
            <person name="Araus A.J."/>
            <person name="Petzold A."/>
            <person name="Susuki M."/>
            <person name="Suzuki K.-i.T."/>
            <person name="Hayashi T."/>
            <person name="Toyoda A."/>
            <person name="Oliveira C."/>
            <person name="Osipova E."/>
            <person name="Leigh N.D."/>
            <person name="Simon A."/>
            <person name="Yun M.H."/>
        </authorList>
    </citation>
    <scope>NUCLEOTIDE SEQUENCE</scope>
    <source>
        <strain evidence="3">20211129_DDA</strain>
        <tissue evidence="3">Liver</tissue>
    </source>
</reference>